<organism evidence="2 3">
    <name type="scientific">Pseudopedobacter saltans</name>
    <dbReference type="NCBI Taxonomy" id="151895"/>
    <lineage>
        <taxon>Bacteria</taxon>
        <taxon>Pseudomonadati</taxon>
        <taxon>Bacteroidota</taxon>
        <taxon>Sphingobacteriia</taxon>
        <taxon>Sphingobacteriales</taxon>
        <taxon>Sphingobacteriaceae</taxon>
        <taxon>Pseudopedobacter</taxon>
    </lineage>
</organism>
<evidence type="ECO:0000313" key="3">
    <source>
        <dbReference type="Proteomes" id="UP000249645"/>
    </source>
</evidence>
<dbReference type="SUPFAM" id="SSF46955">
    <property type="entry name" value="Putative DNA-binding domain"/>
    <property type="match status" value="1"/>
</dbReference>
<dbReference type="InterPro" id="IPR009061">
    <property type="entry name" value="DNA-bd_dom_put_sf"/>
</dbReference>
<dbReference type="EMBL" id="QFOI01000013">
    <property type="protein sequence ID" value="PZP52081.1"/>
    <property type="molecule type" value="Genomic_DNA"/>
</dbReference>
<protein>
    <recommendedName>
        <fullName evidence="1">Helix-turn-helix domain-containing protein</fullName>
    </recommendedName>
</protein>
<dbReference type="Pfam" id="PF12728">
    <property type="entry name" value="HTH_17"/>
    <property type="match status" value="1"/>
</dbReference>
<sequence>MQLFNLNVINMVHSVLIQYSEKDFKELLKEVVKSAVLEAVQRVIEQQINSPPKVSPLLNRKQVCELLNITLPTLYKLESDGILKPIILGGSYRYSQKKIEDIINK</sequence>
<proteinExistence type="predicted"/>
<reference evidence="2 3" key="1">
    <citation type="submission" date="2017-11" db="EMBL/GenBank/DDBJ databases">
        <title>Infants hospitalized years apart are colonized by the same room-sourced microbial strains.</title>
        <authorList>
            <person name="Brooks B."/>
            <person name="Olm M.R."/>
            <person name="Firek B.A."/>
            <person name="Baker R."/>
            <person name="Thomas B.C."/>
            <person name="Morowitz M.J."/>
            <person name="Banfield J.F."/>
        </authorList>
    </citation>
    <scope>NUCLEOTIDE SEQUENCE [LARGE SCALE GENOMIC DNA]</scope>
    <source>
        <strain evidence="2">S2_009_000_R2_76</strain>
    </source>
</reference>
<dbReference type="InterPro" id="IPR041657">
    <property type="entry name" value="HTH_17"/>
</dbReference>
<feature type="domain" description="Helix-turn-helix" evidence="1">
    <location>
        <begin position="57"/>
        <end position="104"/>
    </location>
</feature>
<evidence type="ECO:0000313" key="2">
    <source>
        <dbReference type="EMBL" id="PZP52081.1"/>
    </source>
</evidence>
<accession>A0A2W5F7Q8</accession>
<evidence type="ECO:0000259" key="1">
    <source>
        <dbReference type="Pfam" id="PF12728"/>
    </source>
</evidence>
<comment type="caution">
    <text evidence="2">The sequence shown here is derived from an EMBL/GenBank/DDBJ whole genome shotgun (WGS) entry which is preliminary data.</text>
</comment>
<dbReference type="Proteomes" id="UP000249645">
    <property type="component" value="Unassembled WGS sequence"/>
</dbReference>
<dbReference type="AlphaFoldDB" id="A0A2W5F7Q8"/>
<name>A0A2W5F7Q8_9SPHI</name>
<gene>
    <name evidence="2" type="ORF">DI598_01615</name>
</gene>